<feature type="compositionally biased region" description="Low complexity" evidence="1">
    <location>
        <begin position="132"/>
        <end position="150"/>
    </location>
</feature>
<gene>
    <name evidence="2" type="ORF">AB1Y20_017572</name>
</gene>
<name>A0AB34JLM6_PRYPA</name>
<dbReference type="AlphaFoldDB" id="A0AB34JLM6"/>
<organism evidence="2 3">
    <name type="scientific">Prymnesium parvum</name>
    <name type="common">Toxic golden alga</name>
    <dbReference type="NCBI Taxonomy" id="97485"/>
    <lineage>
        <taxon>Eukaryota</taxon>
        <taxon>Haptista</taxon>
        <taxon>Haptophyta</taxon>
        <taxon>Prymnesiophyceae</taxon>
        <taxon>Prymnesiales</taxon>
        <taxon>Prymnesiaceae</taxon>
        <taxon>Prymnesium</taxon>
    </lineage>
</organism>
<evidence type="ECO:0000313" key="3">
    <source>
        <dbReference type="Proteomes" id="UP001515480"/>
    </source>
</evidence>
<dbReference type="EMBL" id="JBGBPQ010000006">
    <property type="protein sequence ID" value="KAL1522588.1"/>
    <property type="molecule type" value="Genomic_DNA"/>
</dbReference>
<dbReference type="Proteomes" id="UP001515480">
    <property type="component" value="Unassembled WGS sequence"/>
</dbReference>
<evidence type="ECO:0000313" key="2">
    <source>
        <dbReference type="EMBL" id="KAL1522588.1"/>
    </source>
</evidence>
<protein>
    <submittedName>
        <fullName evidence="2">Uncharacterized protein</fullName>
    </submittedName>
</protein>
<reference evidence="2 3" key="1">
    <citation type="journal article" date="2024" name="Science">
        <title>Giant polyketide synthase enzymes in the biosynthesis of giant marine polyether toxins.</title>
        <authorList>
            <person name="Fallon T.R."/>
            <person name="Shende V.V."/>
            <person name="Wierzbicki I.H."/>
            <person name="Pendleton A.L."/>
            <person name="Watervoot N.F."/>
            <person name="Auber R.P."/>
            <person name="Gonzalez D.J."/>
            <person name="Wisecaver J.H."/>
            <person name="Moore B.S."/>
        </authorList>
    </citation>
    <scope>NUCLEOTIDE SEQUENCE [LARGE SCALE GENOMIC DNA]</scope>
    <source>
        <strain evidence="2 3">12B1</strain>
    </source>
</reference>
<keyword evidence="3" id="KW-1185">Reference proteome</keyword>
<accession>A0AB34JLM6</accession>
<sequence length="215" mass="22962">MVVRVAALHELRLPSKSDPVREVMAPPPAPAPSRHAPFSAINSQVLVNQVSRIPRVGGASHYNTRSLGVRASPNVKGALVASPTRQSPMKRVAALSDRSQLRALPCHKPLGSKATVGTSCIYTLQSRRAQQLLTSSSSQASSNSSAPSSPWRMPQQRIPAVHNPVVHNPNVNNNGVLNYRRSLHSNHVPSAINSGIAYGAAGAMRPCFRPMAAVR</sequence>
<comment type="caution">
    <text evidence="2">The sequence shown here is derived from an EMBL/GenBank/DDBJ whole genome shotgun (WGS) entry which is preliminary data.</text>
</comment>
<feature type="region of interest" description="Disordered" evidence="1">
    <location>
        <begin position="132"/>
        <end position="154"/>
    </location>
</feature>
<evidence type="ECO:0000256" key="1">
    <source>
        <dbReference type="SAM" id="MobiDB-lite"/>
    </source>
</evidence>
<proteinExistence type="predicted"/>